<dbReference type="SUPFAM" id="SSF50978">
    <property type="entry name" value="WD40 repeat-like"/>
    <property type="match status" value="1"/>
</dbReference>
<accession>A0AAD8IH79</accession>
<dbReference type="AlphaFoldDB" id="A0AAD8IH79"/>
<dbReference type="PANTHER" id="PTHR13617">
    <property type="entry name" value="PROTEIN ABHD18"/>
    <property type="match status" value="1"/>
</dbReference>
<sequence>MSPPPATTSIMFFSENNNVIILGMEDGTIPGYDVKTDQVKAKIKANDQKSKVTGMAYSSVLNILVSSGYNAEICSWRNFASMKQSSRFLDIDGRDVSQRRTCFKFHQNQSIFWFSTKAVWPLLRDLTLSPAPRKPRKLWRLRSMKIPRRIGLGMIICHCLGAGSKPYFQRVIFHIYAVTEDGKQQRHLVATVGKFSVIWNFQHVKDGGVHAAMVGFLHPTPIATLPFLSIHSAVVAFCDGILKHGIAWEASREDLPMQKDGMTLEEVRERMRDVLSLTDVTRFPIPKNPSSVIFVAATVADQNDRKRKRVLNEEGKAKKKKKERKKRAKKNRELGVERLKLPPVSKPSVKTKNSDM</sequence>
<evidence type="ECO:0000313" key="3">
    <source>
        <dbReference type="Proteomes" id="UP001237642"/>
    </source>
</evidence>
<reference evidence="2" key="1">
    <citation type="submission" date="2023-02" db="EMBL/GenBank/DDBJ databases">
        <title>Genome of toxic invasive species Heracleum sosnowskyi carries increased number of genes despite the absence of recent whole-genome duplications.</title>
        <authorList>
            <person name="Schelkunov M."/>
            <person name="Shtratnikova V."/>
            <person name="Makarenko M."/>
            <person name="Klepikova A."/>
            <person name="Omelchenko D."/>
            <person name="Novikova G."/>
            <person name="Obukhova E."/>
            <person name="Bogdanov V."/>
            <person name="Penin A."/>
            <person name="Logacheva M."/>
        </authorList>
    </citation>
    <scope>NUCLEOTIDE SEQUENCE</scope>
    <source>
        <strain evidence="2">Hsosn_3</strain>
        <tissue evidence="2">Leaf</tissue>
    </source>
</reference>
<protein>
    <submittedName>
        <fullName evidence="2">Uncharacterized protein</fullName>
    </submittedName>
</protein>
<dbReference type="InterPro" id="IPR015943">
    <property type="entry name" value="WD40/YVTN_repeat-like_dom_sf"/>
</dbReference>
<gene>
    <name evidence="2" type="ORF">POM88_023529</name>
</gene>
<evidence type="ECO:0000256" key="1">
    <source>
        <dbReference type="SAM" id="MobiDB-lite"/>
    </source>
</evidence>
<dbReference type="Gene3D" id="2.130.10.10">
    <property type="entry name" value="YVTN repeat-like/Quinoprotein amine dehydrogenase"/>
    <property type="match status" value="1"/>
</dbReference>
<reference evidence="2" key="2">
    <citation type="submission" date="2023-05" db="EMBL/GenBank/DDBJ databases">
        <authorList>
            <person name="Schelkunov M.I."/>
        </authorList>
    </citation>
    <scope>NUCLEOTIDE SEQUENCE</scope>
    <source>
        <strain evidence="2">Hsosn_3</strain>
        <tissue evidence="2">Leaf</tissue>
    </source>
</reference>
<dbReference type="EMBL" id="JAUIZM010000005">
    <property type="protein sequence ID" value="KAK1385794.1"/>
    <property type="molecule type" value="Genomic_DNA"/>
</dbReference>
<feature type="compositionally biased region" description="Basic and acidic residues" evidence="1">
    <location>
        <begin position="331"/>
        <end position="340"/>
    </location>
</feature>
<dbReference type="InterPro" id="IPR019149">
    <property type="entry name" value="ABHD18"/>
</dbReference>
<dbReference type="Pfam" id="PF09752">
    <property type="entry name" value="ABHD18"/>
    <property type="match status" value="2"/>
</dbReference>
<keyword evidence="3" id="KW-1185">Reference proteome</keyword>
<proteinExistence type="predicted"/>
<comment type="caution">
    <text evidence="2">The sequence shown here is derived from an EMBL/GenBank/DDBJ whole genome shotgun (WGS) entry which is preliminary data.</text>
</comment>
<name>A0AAD8IH79_9APIA</name>
<evidence type="ECO:0000313" key="2">
    <source>
        <dbReference type="EMBL" id="KAK1385794.1"/>
    </source>
</evidence>
<organism evidence="2 3">
    <name type="scientific">Heracleum sosnowskyi</name>
    <dbReference type="NCBI Taxonomy" id="360622"/>
    <lineage>
        <taxon>Eukaryota</taxon>
        <taxon>Viridiplantae</taxon>
        <taxon>Streptophyta</taxon>
        <taxon>Embryophyta</taxon>
        <taxon>Tracheophyta</taxon>
        <taxon>Spermatophyta</taxon>
        <taxon>Magnoliopsida</taxon>
        <taxon>eudicotyledons</taxon>
        <taxon>Gunneridae</taxon>
        <taxon>Pentapetalae</taxon>
        <taxon>asterids</taxon>
        <taxon>campanulids</taxon>
        <taxon>Apiales</taxon>
        <taxon>Apiaceae</taxon>
        <taxon>Apioideae</taxon>
        <taxon>apioid superclade</taxon>
        <taxon>Tordylieae</taxon>
        <taxon>Tordyliinae</taxon>
        <taxon>Heracleum</taxon>
    </lineage>
</organism>
<feature type="compositionally biased region" description="Basic residues" evidence="1">
    <location>
        <begin position="317"/>
        <end position="330"/>
    </location>
</feature>
<feature type="region of interest" description="Disordered" evidence="1">
    <location>
        <begin position="306"/>
        <end position="356"/>
    </location>
</feature>
<dbReference type="PANTHER" id="PTHR13617:SF14">
    <property type="entry name" value="PROTEIN ABHD18"/>
    <property type="match status" value="1"/>
</dbReference>
<dbReference type="Proteomes" id="UP001237642">
    <property type="component" value="Unassembled WGS sequence"/>
</dbReference>
<dbReference type="InterPro" id="IPR036322">
    <property type="entry name" value="WD40_repeat_dom_sf"/>
</dbReference>